<dbReference type="PANTHER" id="PTHR35870:SF1">
    <property type="entry name" value="PROTEIN, PUTATIVE (AFU_ORTHOLOGUE AFUA_5G03330)-RELATED"/>
    <property type="match status" value="1"/>
</dbReference>
<name>A0A1E3PTV7_LIPST</name>
<reference evidence="2 3" key="1">
    <citation type="journal article" date="2016" name="Proc. Natl. Acad. Sci. U.S.A.">
        <title>Comparative genomics of biotechnologically important yeasts.</title>
        <authorList>
            <person name="Riley R."/>
            <person name="Haridas S."/>
            <person name="Wolfe K.H."/>
            <person name="Lopes M.R."/>
            <person name="Hittinger C.T."/>
            <person name="Goeker M."/>
            <person name="Salamov A.A."/>
            <person name="Wisecaver J.H."/>
            <person name="Long T.M."/>
            <person name="Calvey C.H."/>
            <person name="Aerts A.L."/>
            <person name="Barry K.W."/>
            <person name="Choi C."/>
            <person name="Clum A."/>
            <person name="Coughlan A.Y."/>
            <person name="Deshpande S."/>
            <person name="Douglass A.P."/>
            <person name="Hanson S.J."/>
            <person name="Klenk H.-P."/>
            <person name="LaButti K.M."/>
            <person name="Lapidus A."/>
            <person name="Lindquist E.A."/>
            <person name="Lipzen A.M."/>
            <person name="Meier-Kolthoff J.P."/>
            <person name="Ohm R.A."/>
            <person name="Otillar R.P."/>
            <person name="Pangilinan J.L."/>
            <person name="Peng Y."/>
            <person name="Rokas A."/>
            <person name="Rosa C.A."/>
            <person name="Scheuner C."/>
            <person name="Sibirny A.A."/>
            <person name="Slot J.C."/>
            <person name="Stielow J.B."/>
            <person name="Sun H."/>
            <person name="Kurtzman C.P."/>
            <person name="Blackwell M."/>
            <person name="Grigoriev I.V."/>
            <person name="Jeffries T.W."/>
        </authorList>
    </citation>
    <scope>NUCLEOTIDE SEQUENCE [LARGE SCALE GENOMIC DNA]</scope>
    <source>
        <strain evidence="2 3">NRRL Y-11557</strain>
    </source>
</reference>
<proteinExistence type="predicted"/>
<keyword evidence="3" id="KW-1185">Reference proteome</keyword>
<gene>
    <name evidence="2" type="ORF">LIPSTDRAFT_7381</name>
</gene>
<evidence type="ECO:0008006" key="4">
    <source>
        <dbReference type="Google" id="ProtNLM"/>
    </source>
</evidence>
<accession>A0A1E3PTV7</accession>
<dbReference type="Pfam" id="PF14027">
    <property type="entry name" value="Questin_oxidase"/>
    <property type="match status" value="1"/>
</dbReference>
<dbReference type="Proteomes" id="UP000094385">
    <property type="component" value="Unassembled WGS sequence"/>
</dbReference>
<evidence type="ECO:0000313" key="2">
    <source>
        <dbReference type="EMBL" id="ODQ68866.1"/>
    </source>
</evidence>
<evidence type="ECO:0000313" key="3">
    <source>
        <dbReference type="Proteomes" id="UP000094385"/>
    </source>
</evidence>
<dbReference type="InterPro" id="IPR025337">
    <property type="entry name" value="Questin_oxidase-like"/>
</dbReference>
<protein>
    <recommendedName>
        <fullName evidence="4">HypA-like protein</fullName>
    </recommendedName>
</protein>
<sequence length="437" mass="49194">MAKSTLIALSTADTGVFSAGVRANSAQAASEVLQENMENHHIFFNEEGFHNHIVHHILTIYALGATPEAIKAAFERDKQYQRKPFPVDESVVQAMSDKSKFKQFTGNERHYSNFLVYFQRELDAKGVGPVLNEHLFAEDGHADDLLVRMFAGFLHPLIHLGFGVEFNQPAIVAEALAQAAVHDTWIGDFLLPAEKAAGRIGKRGEKTLLQLLDEVRGNQKLVNSVQWPDSNKIRDGILKRAPDEMLRYASQYTVSADRLEEKLAEMINAVVYYTTTAQRPPKQIKFDFYYMHCVNCSIFFPAFFAIPSLSLASKIRLLEWKGRMDLAMYVSRASPKLRLDEVTNYKSHKGWKAVFDSVVNGKDDGHVSKMTRAVAHGENVCKPFEGGGKEKGFMIAGDMWLKIGNMIVDSVDSPGERWVRSTGFDEAWSKFEDRSHQ</sequence>
<dbReference type="GO" id="GO:0016491">
    <property type="term" value="F:oxidoreductase activity"/>
    <property type="evidence" value="ECO:0007669"/>
    <property type="project" value="UniProtKB-KW"/>
</dbReference>
<dbReference type="PANTHER" id="PTHR35870">
    <property type="entry name" value="PROTEIN, PUTATIVE (AFU_ORTHOLOGUE AFUA_5G03330)-RELATED"/>
    <property type="match status" value="1"/>
</dbReference>
<evidence type="ECO:0000256" key="1">
    <source>
        <dbReference type="ARBA" id="ARBA00023002"/>
    </source>
</evidence>
<dbReference type="EMBL" id="KV454309">
    <property type="protein sequence ID" value="ODQ68866.1"/>
    <property type="molecule type" value="Genomic_DNA"/>
</dbReference>
<dbReference type="AlphaFoldDB" id="A0A1E3PTV7"/>
<keyword evidence="1" id="KW-0560">Oxidoreductase</keyword>
<dbReference type="STRING" id="675824.A0A1E3PTV7"/>
<dbReference type="OrthoDB" id="10004862at2759"/>
<organism evidence="2 3">
    <name type="scientific">Lipomyces starkeyi NRRL Y-11557</name>
    <dbReference type="NCBI Taxonomy" id="675824"/>
    <lineage>
        <taxon>Eukaryota</taxon>
        <taxon>Fungi</taxon>
        <taxon>Dikarya</taxon>
        <taxon>Ascomycota</taxon>
        <taxon>Saccharomycotina</taxon>
        <taxon>Lipomycetes</taxon>
        <taxon>Lipomycetales</taxon>
        <taxon>Lipomycetaceae</taxon>
        <taxon>Lipomyces</taxon>
    </lineage>
</organism>